<evidence type="ECO:0000259" key="3">
    <source>
        <dbReference type="Pfam" id="PF04509"/>
    </source>
</evidence>
<keyword evidence="2" id="KW-0378">Hydrolase</keyword>
<dbReference type="CDD" id="cd17909">
    <property type="entry name" value="CheC_ClassI"/>
    <property type="match status" value="1"/>
</dbReference>
<name>S0FQV8_RUMCE</name>
<dbReference type="AlphaFoldDB" id="S0FQV8"/>
<feature type="domain" description="CheC-like protein" evidence="3">
    <location>
        <begin position="11"/>
        <end position="48"/>
    </location>
</feature>
<dbReference type="GO" id="GO:0016787">
    <property type="term" value="F:hydrolase activity"/>
    <property type="evidence" value="ECO:0007669"/>
    <property type="project" value="UniProtKB-KW"/>
</dbReference>
<gene>
    <name evidence="4" type="ORF">CTER_2641</name>
</gene>
<dbReference type="GO" id="GO:0006935">
    <property type="term" value="P:chemotaxis"/>
    <property type="evidence" value="ECO:0007669"/>
    <property type="project" value="UniProtKB-KW"/>
</dbReference>
<dbReference type="InterPro" id="IPR007597">
    <property type="entry name" value="CheC"/>
</dbReference>
<dbReference type="SUPFAM" id="SSF103039">
    <property type="entry name" value="CheC-like"/>
    <property type="match status" value="1"/>
</dbReference>
<dbReference type="PANTHER" id="PTHR43693">
    <property type="entry name" value="PROTEIN PHOSPHATASE CHEZ"/>
    <property type="match status" value="1"/>
</dbReference>
<dbReference type="EMBL" id="AORV01000036">
    <property type="protein sequence ID" value="EMS71564.1"/>
    <property type="molecule type" value="Genomic_DNA"/>
</dbReference>
<evidence type="ECO:0000313" key="5">
    <source>
        <dbReference type="Proteomes" id="UP000014155"/>
    </source>
</evidence>
<organism evidence="4 5">
    <name type="scientific">Ruminiclostridium cellobioparum subsp. termitidis CT1112</name>
    <dbReference type="NCBI Taxonomy" id="1195236"/>
    <lineage>
        <taxon>Bacteria</taxon>
        <taxon>Bacillati</taxon>
        <taxon>Bacillota</taxon>
        <taxon>Clostridia</taxon>
        <taxon>Eubacteriales</taxon>
        <taxon>Oscillospiraceae</taxon>
        <taxon>Ruminiclostridium</taxon>
    </lineage>
</organism>
<evidence type="ECO:0000313" key="4">
    <source>
        <dbReference type="EMBL" id="EMS71564.1"/>
    </source>
</evidence>
<dbReference type="STRING" id="1195236.CTER_2641"/>
<comment type="caution">
    <text evidence="4">The sequence shown here is derived from an EMBL/GenBank/DDBJ whole genome shotgun (WGS) entry which is preliminary data.</text>
</comment>
<dbReference type="eggNOG" id="COG1776">
    <property type="taxonomic scope" value="Bacteria"/>
</dbReference>
<dbReference type="RefSeq" id="WP_004626369.1">
    <property type="nucleotide sequence ID" value="NZ_AORV01000036.1"/>
</dbReference>
<accession>S0FQV8</accession>
<dbReference type="PATRIC" id="fig|1195236.3.peg.2961"/>
<dbReference type="InterPro" id="IPR050992">
    <property type="entry name" value="CheZ_family_phosphatases"/>
</dbReference>
<evidence type="ECO:0000256" key="2">
    <source>
        <dbReference type="ARBA" id="ARBA00022801"/>
    </source>
</evidence>
<dbReference type="Proteomes" id="UP000014155">
    <property type="component" value="Unassembled WGS sequence"/>
</dbReference>
<dbReference type="InterPro" id="IPR028976">
    <property type="entry name" value="CheC-like_sf"/>
</dbReference>
<reference evidence="4 5" key="1">
    <citation type="journal article" date="2013" name="Genome Announc.">
        <title>Draft Genome Sequence of the Cellulolytic, Mesophilic, Anaerobic Bacterium Clostridium termitidis Strain CT1112 (DSM 5398).</title>
        <authorList>
            <person name="Lal S."/>
            <person name="Ramachandran U."/>
            <person name="Zhang X."/>
            <person name="Munir R."/>
            <person name="Sparling R."/>
            <person name="Levin D.B."/>
        </authorList>
    </citation>
    <scope>NUCLEOTIDE SEQUENCE [LARGE SCALE GENOMIC DNA]</scope>
    <source>
        <strain evidence="4 5">CT1112</strain>
    </source>
</reference>
<keyword evidence="1" id="KW-0145">Chemotaxis</keyword>
<feature type="domain" description="CheC-like protein" evidence="3">
    <location>
        <begin position="109"/>
        <end position="143"/>
    </location>
</feature>
<sequence>MAISFDELSNIQMDVLKEIGNIGAGNAVTSLAKMIDKKVDMAVPKVKIMGFDKVSQMLGGEEIIVVGILLSVTGDMTGIMMFVLDNYAARQLVNILLGSDSTSLEFDEMELSALKEIGNILTGSYLNALAGLTNLKILPSIPELAIDMAGAILSVPAIEFGKVGDSVLYIETEFSEGITKVFGDFLLIPDVDSYEVLLKALGVIE</sequence>
<dbReference type="Gene3D" id="3.40.1550.10">
    <property type="entry name" value="CheC-like"/>
    <property type="match status" value="1"/>
</dbReference>
<protein>
    <submittedName>
        <fullName evidence="4">Chemotaxis protein CheC, inhibitor of MCP methylation</fullName>
    </submittedName>
</protein>
<keyword evidence="5" id="KW-1185">Reference proteome</keyword>
<dbReference type="PANTHER" id="PTHR43693:SF1">
    <property type="entry name" value="PROTEIN PHOSPHATASE CHEZ"/>
    <property type="match status" value="1"/>
</dbReference>
<proteinExistence type="predicted"/>
<dbReference type="Pfam" id="PF04509">
    <property type="entry name" value="CheC"/>
    <property type="match status" value="2"/>
</dbReference>
<evidence type="ECO:0000256" key="1">
    <source>
        <dbReference type="ARBA" id="ARBA00022500"/>
    </source>
</evidence>